<comment type="caution">
    <text evidence="1">The sequence shown here is derived from an EMBL/GenBank/DDBJ whole genome shotgun (WGS) entry which is preliminary data.</text>
</comment>
<proteinExistence type="predicted"/>
<evidence type="ECO:0000313" key="1">
    <source>
        <dbReference type="EMBL" id="TKR63460.1"/>
    </source>
</evidence>
<dbReference type="Proteomes" id="UP000298663">
    <property type="component" value="Unassembled WGS sequence"/>
</dbReference>
<organism evidence="1 2">
    <name type="scientific">Steinernema carpocapsae</name>
    <name type="common">Entomopathogenic nematode</name>
    <dbReference type="NCBI Taxonomy" id="34508"/>
    <lineage>
        <taxon>Eukaryota</taxon>
        <taxon>Metazoa</taxon>
        <taxon>Ecdysozoa</taxon>
        <taxon>Nematoda</taxon>
        <taxon>Chromadorea</taxon>
        <taxon>Rhabditida</taxon>
        <taxon>Tylenchina</taxon>
        <taxon>Panagrolaimomorpha</taxon>
        <taxon>Strongyloidoidea</taxon>
        <taxon>Steinernematidae</taxon>
        <taxon>Steinernema</taxon>
    </lineage>
</organism>
<dbReference type="AlphaFoldDB" id="A0A4U5M3X8"/>
<name>A0A4U5M3X8_STECR</name>
<dbReference type="EMBL" id="AZBU02000010">
    <property type="protein sequence ID" value="TKR63460.1"/>
    <property type="molecule type" value="Genomic_DNA"/>
</dbReference>
<gene>
    <name evidence="1" type="ORF">L596_027290</name>
</gene>
<keyword evidence="2" id="KW-1185">Reference proteome</keyword>
<reference evidence="1 2" key="2">
    <citation type="journal article" date="2019" name="G3 (Bethesda)">
        <title>Hybrid Assembly of the Genome of the Entomopathogenic Nematode Steinernema carpocapsae Identifies the X-Chromosome.</title>
        <authorList>
            <person name="Serra L."/>
            <person name="Macchietto M."/>
            <person name="Macias-Munoz A."/>
            <person name="McGill C.J."/>
            <person name="Rodriguez I.M."/>
            <person name="Rodriguez B."/>
            <person name="Murad R."/>
            <person name="Mortazavi A."/>
        </authorList>
    </citation>
    <scope>NUCLEOTIDE SEQUENCE [LARGE SCALE GENOMIC DNA]</scope>
    <source>
        <strain evidence="1 2">ALL</strain>
    </source>
</reference>
<evidence type="ECO:0000313" key="2">
    <source>
        <dbReference type="Proteomes" id="UP000298663"/>
    </source>
</evidence>
<accession>A0A4U5M3X8</accession>
<sequence>MDALIFDAENPIAASFDLVLVPLLALFGHPKTSIVTFAGDVLPRKFVQRRAGTMCGIVQRCLKSSLGVI</sequence>
<protein>
    <submittedName>
        <fullName evidence="1">Uncharacterized protein</fullName>
    </submittedName>
</protein>
<dbReference type="OrthoDB" id="272810at2759"/>
<reference evidence="1 2" key="1">
    <citation type="journal article" date="2015" name="Genome Biol.">
        <title>Comparative genomics of Steinernema reveals deeply conserved gene regulatory networks.</title>
        <authorList>
            <person name="Dillman A.R."/>
            <person name="Macchietto M."/>
            <person name="Porter C.F."/>
            <person name="Rogers A."/>
            <person name="Williams B."/>
            <person name="Antoshechkin I."/>
            <person name="Lee M.M."/>
            <person name="Goodwin Z."/>
            <person name="Lu X."/>
            <person name="Lewis E.E."/>
            <person name="Goodrich-Blair H."/>
            <person name="Stock S.P."/>
            <person name="Adams B.J."/>
            <person name="Sternberg P.W."/>
            <person name="Mortazavi A."/>
        </authorList>
    </citation>
    <scope>NUCLEOTIDE SEQUENCE [LARGE SCALE GENOMIC DNA]</scope>
    <source>
        <strain evidence="1 2">ALL</strain>
    </source>
</reference>